<dbReference type="AlphaFoldDB" id="A0A381NIG7"/>
<evidence type="ECO:0000259" key="5">
    <source>
        <dbReference type="Pfam" id="PF04055"/>
    </source>
</evidence>
<evidence type="ECO:0000256" key="3">
    <source>
        <dbReference type="ARBA" id="ARBA00023004"/>
    </source>
</evidence>
<dbReference type="GO" id="GO:0003824">
    <property type="term" value="F:catalytic activity"/>
    <property type="evidence" value="ECO:0007669"/>
    <property type="project" value="InterPro"/>
</dbReference>
<dbReference type="GO" id="GO:0051536">
    <property type="term" value="F:iron-sulfur cluster binding"/>
    <property type="evidence" value="ECO:0007669"/>
    <property type="project" value="UniProtKB-KW"/>
</dbReference>
<gene>
    <name evidence="6" type="ORF">METZ01_LOCUS7214</name>
</gene>
<feature type="domain" description="Radical SAM core" evidence="5">
    <location>
        <begin position="4"/>
        <end position="101"/>
    </location>
</feature>
<dbReference type="InterPro" id="IPR023885">
    <property type="entry name" value="4Fe4S-binding_SPASM_dom"/>
</dbReference>
<sequence>MNIILNSYCNLKCNYCFADEYMEENVKTPDKSMDYDFFQNELLPRVKNASLINFMGGEPTLHPRFNDMLSKTLDNMQSFSFLGLFTNGLMSDKVLDLLLNLVGRGGSIERQIQFSVLLNWQTMENTSEKNHARCREVAEALLSKNGYGLMFSLNLYSIQQDLATQCWEIDEIYQNLGLPPGQNYKIRVSPAFPIVGEEGHISLPIKDYPKMGRMMIDLLKDFPQMCFRFDCSFPPCLMDDIKEEEYHLVERFIYHGSQSVPNITEWKDKDVYFGCADDSPMDIDPKGDCFNCFPFHDKKLGNIQDFKQVNELAIKKMHTEFLGHAFKAQPNEPCKSCPHYMVTCSSGCFAYNFS</sequence>
<dbReference type="SFLD" id="SFLDS00029">
    <property type="entry name" value="Radical_SAM"/>
    <property type="match status" value="1"/>
</dbReference>
<name>A0A381NIG7_9ZZZZ</name>
<evidence type="ECO:0000256" key="1">
    <source>
        <dbReference type="ARBA" id="ARBA00022691"/>
    </source>
</evidence>
<dbReference type="EMBL" id="UINC01000383">
    <property type="protein sequence ID" value="SUZ54360.1"/>
    <property type="molecule type" value="Genomic_DNA"/>
</dbReference>
<evidence type="ECO:0000313" key="6">
    <source>
        <dbReference type="EMBL" id="SUZ54360.1"/>
    </source>
</evidence>
<dbReference type="CDD" id="cd01335">
    <property type="entry name" value="Radical_SAM"/>
    <property type="match status" value="1"/>
</dbReference>
<keyword evidence="3" id="KW-0408">Iron</keyword>
<dbReference type="SUPFAM" id="SSF102114">
    <property type="entry name" value="Radical SAM enzymes"/>
    <property type="match status" value="1"/>
</dbReference>
<dbReference type="PANTHER" id="PTHR11228">
    <property type="entry name" value="RADICAL SAM DOMAIN PROTEIN"/>
    <property type="match status" value="1"/>
</dbReference>
<evidence type="ECO:0000256" key="2">
    <source>
        <dbReference type="ARBA" id="ARBA00022723"/>
    </source>
</evidence>
<evidence type="ECO:0000256" key="4">
    <source>
        <dbReference type="ARBA" id="ARBA00023014"/>
    </source>
</evidence>
<reference evidence="6" key="1">
    <citation type="submission" date="2018-05" db="EMBL/GenBank/DDBJ databases">
        <authorList>
            <person name="Lanie J.A."/>
            <person name="Ng W.-L."/>
            <person name="Kazmierczak K.M."/>
            <person name="Andrzejewski T.M."/>
            <person name="Davidsen T.M."/>
            <person name="Wayne K.J."/>
            <person name="Tettelin H."/>
            <person name="Glass J.I."/>
            <person name="Rusch D."/>
            <person name="Podicherti R."/>
            <person name="Tsui H.-C.T."/>
            <person name="Winkler M.E."/>
        </authorList>
    </citation>
    <scope>NUCLEOTIDE SEQUENCE</scope>
</reference>
<dbReference type="GO" id="GO:0046872">
    <property type="term" value="F:metal ion binding"/>
    <property type="evidence" value="ECO:0007669"/>
    <property type="project" value="UniProtKB-KW"/>
</dbReference>
<organism evidence="6">
    <name type="scientific">marine metagenome</name>
    <dbReference type="NCBI Taxonomy" id="408172"/>
    <lineage>
        <taxon>unclassified sequences</taxon>
        <taxon>metagenomes</taxon>
        <taxon>ecological metagenomes</taxon>
    </lineage>
</organism>
<dbReference type="NCBIfam" id="TIGR04085">
    <property type="entry name" value="rSAM_more_4Fe4S"/>
    <property type="match status" value="1"/>
</dbReference>
<dbReference type="PANTHER" id="PTHR11228:SF7">
    <property type="entry name" value="PQQA PEPTIDE CYCLASE"/>
    <property type="match status" value="1"/>
</dbReference>
<keyword evidence="4" id="KW-0411">Iron-sulfur</keyword>
<accession>A0A381NIG7</accession>
<dbReference type="InterPro" id="IPR058240">
    <property type="entry name" value="rSAM_sf"/>
</dbReference>
<dbReference type="Gene3D" id="3.20.20.70">
    <property type="entry name" value="Aldolase class I"/>
    <property type="match status" value="2"/>
</dbReference>
<dbReference type="InterPro" id="IPR013785">
    <property type="entry name" value="Aldolase_TIM"/>
</dbReference>
<proteinExistence type="predicted"/>
<dbReference type="Pfam" id="PF04055">
    <property type="entry name" value="Radical_SAM"/>
    <property type="match status" value="1"/>
</dbReference>
<keyword evidence="1" id="KW-0949">S-adenosyl-L-methionine</keyword>
<keyword evidence="2" id="KW-0479">Metal-binding</keyword>
<dbReference type="InterPro" id="IPR050377">
    <property type="entry name" value="Radical_SAM_PqqE_MftC-like"/>
</dbReference>
<protein>
    <recommendedName>
        <fullName evidence="5">Radical SAM core domain-containing protein</fullName>
    </recommendedName>
</protein>
<dbReference type="InterPro" id="IPR007197">
    <property type="entry name" value="rSAM"/>
</dbReference>